<comment type="caution">
    <text evidence="2">The sequence shown here is derived from an EMBL/GenBank/DDBJ whole genome shotgun (WGS) entry which is preliminary data.</text>
</comment>
<dbReference type="PANTHER" id="PTHR39339">
    <property type="entry name" value="SLR1444 PROTEIN"/>
    <property type="match status" value="1"/>
</dbReference>
<reference evidence="3" key="1">
    <citation type="journal article" date="2019" name="Int. J. Syst. Evol. Microbiol.">
        <title>The Global Catalogue of Microorganisms (GCM) 10K type strain sequencing project: providing services to taxonomists for standard genome sequencing and annotation.</title>
        <authorList>
            <consortium name="The Broad Institute Genomics Platform"/>
            <consortium name="The Broad Institute Genome Sequencing Center for Infectious Disease"/>
            <person name="Wu L."/>
            <person name="Ma J."/>
        </authorList>
    </citation>
    <scope>NUCLEOTIDE SEQUENCE [LARGE SCALE GENOMIC DNA]</scope>
    <source>
        <strain evidence="3">CCM 7435</strain>
    </source>
</reference>
<dbReference type="InterPro" id="IPR007899">
    <property type="entry name" value="CHAD_dom"/>
</dbReference>
<sequence length="297" mass="32292">MSAHFDKDVRPSGTLSRVVARNALAAALQAAAEAADAAFERDDRAEAVHDVRKAFKQLRGLLRLVRGAHRREARHLRAEIGAAARTLSGPRDEVVRRETLDRLAAKGRLSLRACRSARAALTGGPAPEERPAPVAELRGLVARCTRVATRLAESAGRDMPVAALAADYTRARRRGRSVVSGDDADMHELRKAVIAHRYQMELLTPCWPALGKPWVKQLQKLRDRLGHHHDLAMLVAAVAAEGSAGTGWRAEVAAAARARQARLAARALRLHARLFAERPKAFARRIRAYAKASGADG</sequence>
<dbReference type="RefSeq" id="WP_213350102.1">
    <property type="nucleotide sequence ID" value="NZ_JAHBGB010000002.1"/>
</dbReference>
<dbReference type="Gene3D" id="1.40.20.10">
    <property type="entry name" value="CHAD domain"/>
    <property type="match status" value="1"/>
</dbReference>
<dbReference type="Proteomes" id="UP001597299">
    <property type="component" value="Unassembled WGS sequence"/>
</dbReference>
<evidence type="ECO:0000259" key="1">
    <source>
        <dbReference type="PROSITE" id="PS51708"/>
    </source>
</evidence>
<dbReference type="EMBL" id="JBHUHD010000001">
    <property type="protein sequence ID" value="MFD2141399.1"/>
    <property type="molecule type" value="Genomic_DNA"/>
</dbReference>
<evidence type="ECO:0000313" key="2">
    <source>
        <dbReference type="EMBL" id="MFD2141399.1"/>
    </source>
</evidence>
<gene>
    <name evidence="2" type="ORF">ACFSNC_13375</name>
</gene>
<dbReference type="SMART" id="SM00880">
    <property type="entry name" value="CHAD"/>
    <property type="match status" value="1"/>
</dbReference>
<protein>
    <submittedName>
        <fullName evidence="2">CHAD domain-containing protein</fullName>
    </submittedName>
</protein>
<feature type="domain" description="CHAD" evidence="1">
    <location>
        <begin position="9"/>
        <end position="280"/>
    </location>
</feature>
<dbReference type="PANTHER" id="PTHR39339:SF1">
    <property type="entry name" value="CHAD DOMAIN-CONTAINING PROTEIN"/>
    <property type="match status" value="1"/>
</dbReference>
<dbReference type="Pfam" id="PF05235">
    <property type="entry name" value="CHAD"/>
    <property type="match status" value="1"/>
</dbReference>
<name>A0ABW4YYS3_9HYPH</name>
<organism evidence="2 3">
    <name type="scientific">Ancylobacter oerskovii</name>
    <dbReference type="NCBI Taxonomy" id="459519"/>
    <lineage>
        <taxon>Bacteria</taxon>
        <taxon>Pseudomonadati</taxon>
        <taxon>Pseudomonadota</taxon>
        <taxon>Alphaproteobacteria</taxon>
        <taxon>Hyphomicrobiales</taxon>
        <taxon>Xanthobacteraceae</taxon>
        <taxon>Ancylobacter</taxon>
    </lineage>
</organism>
<evidence type="ECO:0000313" key="3">
    <source>
        <dbReference type="Proteomes" id="UP001597299"/>
    </source>
</evidence>
<keyword evidence="3" id="KW-1185">Reference proteome</keyword>
<dbReference type="InterPro" id="IPR038186">
    <property type="entry name" value="CHAD_dom_sf"/>
</dbReference>
<dbReference type="PROSITE" id="PS51708">
    <property type="entry name" value="CHAD"/>
    <property type="match status" value="1"/>
</dbReference>
<accession>A0ABW4YYS3</accession>
<proteinExistence type="predicted"/>